<evidence type="ECO:0000256" key="1">
    <source>
        <dbReference type="ARBA" id="ARBA00004022"/>
    </source>
</evidence>
<dbReference type="PANTHER" id="PTHR21649">
    <property type="entry name" value="CHLOROPHYLL A/B BINDING PROTEIN"/>
    <property type="match status" value="1"/>
</dbReference>
<dbReference type="OrthoDB" id="423598at2759"/>
<keyword evidence="7" id="KW-0437">Light-harvesting polypeptide</keyword>
<dbReference type="GO" id="GO:0009765">
    <property type="term" value="P:photosynthesis, light harvesting"/>
    <property type="evidence" value="ECO:0007669"/>
    <property type="project" value="InterPro"/>
</dbReference>
<feature type="binding site" evidence="9">
    <location>
        <position position="75"/>
    </location>
    <ligand>
        <name>chlorophyll a</name>
        <dbReference type="ChEBI" id="CHEBI:58416"/>
        <label>1</label>
    </ligand>
</feature>
<dbReference type="GO" id="GO:0016168">
    <property type="term" value="F:chlorophyll binding"/>
    <property type="evidence" value="ECO:0007669"/>
    <property type="project" value="UniProtKB-KW"/>
</dbReference>
<feature type="binding site" evidence="9">
    <location>
        <position position="173"/>
    </location>
    <ligand>
        <name>chlorophyll a</name>
        <dbReference type="ChEBI" id="CHEBI:58416"/>
        <label>1</label>
    </ligand>
</feature>
<keyword evidence="12" id="KW-1185">Reference proteome</keyword>
<protein>
    <submittedName>
        <fullName evidence="11">Light-harvesting complex I chlorophyll a/b binding protein 4</fullName>
    </submittedName>
</protein>
<feature type="binding site" evidence="9">
    <location>
        <position position="172"/>
    </location>
    <ligand>
        <name>chlorophyll a</name>
        <dbReference type="ChEBI" id="CHEBI:58416"/>
        <label>1</label>
    </ligand>
</feature>
<feature type="chain" id="PRO_5013165210" evidence="10">
    <location>
        <begin position="16"/>
        <end position="199"/>
    </location>
</feature>
<evidence type="ECO:0000256" key="9">
    <source>
        <dbReference type="PIRSR" id="PIRSR601344-1"/>
    </source>
</evidence>
<feature type="signal peptide" evidence="10">
    <location>
        <begin position="1"/>
        <end position="15"/>
    </location>
</feature>
<dbReference type="GO" id="GO:0016020">
    <property type="term" value="C:membrane"/>
    <property type="evidence" value="ECO:0007669"/>
    <property type="project" value="InterPro"/>
</dbReference>
<keyword evidence="4" id="KW-0150">Chloroplast</keyword>
<evidence type="ECO:0000256" key="7">
    <source>
        <dbReference type="ARBA" id="ARBA00023243"/>
    </source>
</evidence>
<accession>A0A1Z5JCG0</accession>
<keyword evidence="10" id="KW-0732">Signal</keyword>
<feature type="binding site" description="axial binding residue" evidence="9">
    <location>
        <position position="176"/>
    </location>
    <ligand>
        <name>chlorophyll b</name>
        <dbReference type="ChEBI" id="CHEBI:61721"/>
        <label>3</label>
    </ligand>
    <ligandPart>
        <name>Mg</name>
        <dbReference type="ChEBI" id="CHEBI:25107"/>
    </ligandPart>
</feature>
<dbReference type="SUPFAM" id="SSF103511">
    <property type="entry name" value="Chlorophyll a-b binding protein"/>
    <property type="match status" value="1"/>
</dbReference>
<comment type="caution">
    <text evidence="11">The sequence shown here is derived from an EMBL/GenBank/DDBJ whole genome shotgun (WGS) entry which is preliminary data.</text>
</comment>
<dbReference type="GO" id="GO:0030076">
    <property type="term" value="C:light-harvesting complex"/>
    <property type="evidence" value="ECO:0007669"/>
    <property type="project" value="UniProtKB-KW"/>
</dbReference>
<organism evidence="11 12">
    <name type="scientific">Fistulifera solaris</name>
    <name type="common">Oleaginous diatom</name>
    <dbReference type="NCBI Taxonomy" id="1519565"/>
    <lineage>
        <taxon>Eukaryota</taxon>
        <taxon>Sar</taxon>
        <taxon>Stramenopiles</taxon>
        <taxon>Ochrophyta</taxon>
        <taxon>Bacillariophyta</taxon>
        <taxon>Bacillariophyceae</taxon>
        <taxon>Bacillariophycidae</taxon>
        <taxon>Naviculales</taxon>
        <taxon>Naviculaceae</taxon>
        <taxon>Fistulifera</taxon>
    </lineage>
</organism>
<feature type="binding site" description="axial binding residue" evidence="9">
    <location>
        <position position="77"/>
    </location>
    <ligand>
        <name>chlorophyll b</name>
        <dbReference type="ChEBI" id="CHEBI:61721"/>
        <label>1</label>
    </ligand>
    <ligandPart>
        <name>Mg</name>
        <dbReference type="ChEBI" id="CHEBI:25107"/>
    </ligandPart>
</feature>
<dbReference type="Pfam" id="PF00504">
    <property type="entry name" value="Chloroa_b-bind"/>
    <property type="match status" value="1"/>
</dbReference>
<feature type="binding site" evidence="9">
    <location>
        <position position="178"/>
    </location>
    <ligand>
        <name>chlorophyll a</name>
        <dbReference type="ChEBI" id="CHEBI:58416"/>
        <label>1</label>
    </ligand>
</feature>
<dbReference type="InterPro" id="IPR022796">
    <property type="entry name" value="Chloroa_b-bind"/>
</dbReference>
<dbReference type="InParanoid" id="A0A1Z5JCG0"/>
<dbReference type="Gene3D" id="1.10.3460.10">
    <property type="entry name" value="Chlorophyll a/b binding protein domain"/>
    <property type="match status" value="1"/>
</dbReference>
<name>A0A1Z5JCG0_FISSO</name>
<feature type="binding site" evidence="9">
    <location>
        <position position="72"/>
    </location>
    <ligand>
        <name>chlorophyll a</name>
        <dbReference type="ChEBI" id="CHEBI:58416"/>
        <label>1</label>
    </ligand>
</feature>
<dbReference type="EMBL" id="BDSP01000041">
    <property type="protein sequence ID" value="GAX11451.1"/>
    <property type="molecule type" value="Genomic_DNA"/>
</dbReference>
<evidence type="ECO:0000256" key="5">
    <source>
        <dbReference type="ARBA" id="ARBA00022531"/>
    </source>
</evidence>
<reference evidence="11 12" key="1">
    <citation type="journal article" date="2015" name="Plant Cell">
        <title>Oil accumulation by the oleaginous diatom Fistulifera solaris as revealed by the genome and transcriptome.</title>
        <authorList>
            <person name="Tanaka T."/>
            <person name="Maeda Y."/>
            <person name="Veluchamy A."/>
            <person name="Tanaka M."/>
            <person name="Abida H."/>
            <person name="Marechal E."/>
            <person name="Bowler C."/>
            <person name="Muto M."/>
            <person name="Sunaga Y."/>
            <person name="Tanaka M."/>
            <person name="Yoshino T."/>
            <person name="Taniguchi T."/>
            <person name="Fukuda Y."/>
            <person name="Nemoto M."/>
            <person name="Matsumoto M."/>
            <person name="Wong P.S."/>
            <person name="Aburatani S."/>
            <person name="Fujibuchi W."/>
        </authorList>
    </citation>
    <scope>NUCLEOTIDE SEQUENCE [LARGE SCALE GENOMIC DNA]</scope>
    <source>
        <strain evidence="11 12">JPCC DA0580</strain>
    </source>
</reference>
<evidence type="ECO:0000256" key="8">
    <source>
        <dbReference type="ARBA" id="ARBA00044011"/>
    </source>
</evidence>
<dbReference type="Proteomes" id="UP000198406">
    <property type="component" value="Unassembled WGS sequence"/>
</dbReference>
<keyword evidence="5" id="KW-0602">Photosynthesis</keyword>
<feature type="binding site" evidence="9">
    <location>
        <position position="60"/>
    </location>
    <ligand>
        <name>chlorophyll a</name>
        <dbReference type="ChEBI" id="CHEBI:58416"/>
        <label>1</label>
    </ligand>
</feature>
<keyword evidence="9" id="KW-0148">Chlorophyll</keyword>
<evidence type="ECO:0000313" key="11">
    <source>
        <dbReference type="EMBL" id="GAX11451.1"/>
    </source>
</evidence>
<evidence type="ECO:0000256" key="6">
    <source>
        <dbReference type="ARBA" id="ARBA00022640"/>
    </source>
</evidence>
<comment type="function">
    <text evidence="1">The light-harvesting complex (LHC) functions as a light receptor, it captures and delivers excitation energy to photosystems with which it is closely associated. Energy is transferred from the carotenoid and chlorophyll C (or B) to chlorophyll A and the photosynthetic reaction centers where it is used to synthesize ATP and reducing power.</text>
</comment>
<evidence type="ECO:0000256" key="3">
    <source>
        <dbReference type="ARBA" id="ARBA00005933"/>
    </source>
</evidence>
<keyword evidence="6" id="KW-0934">Plastid</keyword>
<dbReference type="AlphaFoldDB" id="A0A1Z5JCG0"/>
<comment type="subunit">
    <text evidence="8">The LHC complex of chromophytic algae is composed of fucoxanthin, chlorophyll A and C bound non-covalently by fucoxanthin chlorophyll proteins (FCPs). The ratio of the pigments in LHC; fucoxanthin: chlorophyll C: chlorophyll A; (0.6-1): (0.1-0.3): (1).</text>
</comment>
<sequence>MKTAILACLLSSAAAFAPAQKSAKTSALNAEMSKSIPFLTAPKNTAGWVGDVGFDPLGFSDYFDMKWLRESEIKHSRAAMLASLGFVVQQFVTLPGMPDVDDSMLAPAAVGPSPMLQIFFGLGVLEFWSNNGKVTIENMFSDSSRVPGNFGFDPLGMAKGKSAEAMADMELKEIKNGRLAMCAIGGMMAHNIVTGEPLL</sequence>
<evidence type="ECO:0000256" key="10">
    <source>
        <dbReference type="SAM" id="SignalP"/>
    </source>
</evidence>
<dbReference type="InterPro" id="IPR001344">
    <property type="entry name" value="Chloro_AB-bd_pln"/>
</dbReference>
<gene>
    <name evidence="11" type="ORF">FisN_22Lh135</name>
</gene>
<keyword evidence="9" id="KW-0157">Chromophore</keyword>
<proteinExistence type="inferred from homology"/>
<dbReference type="GO" id="GO:0009507">
    <property type="term" value="C:chloroplast"/>
    <property type="evidence" value="ECO:0007669"/>
    <property type="project" value="UniProtKB-SubCell"/>
</dbReference>
<feature type="binding site" description="axial binding residue" evidence="9">
    <location>
        <position position="110"/>
    </location>
    <ligand>
        <name>chlorophyll b</name>
        <dbReference type="ChEBI" id="CHEBI:61721"/>
        <label>1</label>
    </ligand>
    <ligandPart>
        <name>Mg</name>
        <dbReference type="ChEBI" id="CHEBI:25107"/>
    </ligandPart>
</feature>
<evidence type="ECO:0000256" key="2">
    <source>
        <dbReference type="ARBA" id="ARBA00004229"/>
    </source>
</evidence>
<evidence type="ECO:0000313" key="12">
    <source>
        <dbReference type="Proteomes" id="UP000198406"/>
    </source>
</evidence>
<evidence type="ECO:0000256" key="4">
    <source>
        <dbReference type="ARBA" id="ARBA00022528"/>
    </source>
</evidence>
<comment type="similarity">
    <text evidence="3">Belongs to the fucoxanthin chlorophyll protein family.</text>
</comment>
<comment type="subcellular location">
    <subcellularLocation>
        <location evidence="2">Plastid</location>
        <location evidence="2">Chloroplast</location>
    </subcellularLocation>
</comment>